<feature type="compositionally biased region" description="Pro residues" evidence="6">
    <location>
        <begin position="1"/>
        <end position="16"/>
    </location>
</feature>
<feature type="compositionally biased region" description="Basic and acidic residues" evidence="6">
    <location>
        <begin position="1181"/>
        <end position="1194"/>
    </location>
</feature>
<dbReference type="Pfam" id="PF02291">
    <property type="entry name" value="TFIID-31kDa"/>
    <property type="match status" value="1"/>
</dbReference>
<dbReference type="GO" id="GO:0005669">
    <property type="term" value="C:transcription factor TFIID complex"/>
    <property type="evidence" value="ECO:0007669"/>
    <property type="project" value="TreeGrafter"/>
</dbReference>
<comment type="caution">
    <text evidence="8">The sequence shown here is derived from an EMBL/GenBank/DDBJ whole genome shotgun (WGS) entry which is preliminary data.</text>
</comment>
<dbReference type="InterPro" id="IPR013783">
    <property type="entry name" value="Ig-like_fold"/>
</dbReference>
<accession>A0AA38XG89</accession>
<dbReference type="GO" id="GO:0051123">
    <property type="term" value="P:RNA polymerase II preinitiation complex assembly"/>
    <property type="evidence" value="ECO:0007669"/>
    <property type="project" value="TreeGrafter"/>
</dbReference>
<feature type="region of interest" description="Disordered" evidence="6">
    <location>
        <begin position="729"/>
        <end position="777"/>
    </location>
</feature>
<feature type="region of interest" description="Disordered" evidence="6">
    <location>
        <begin position="108"/>
        <end position="130"/>
    </location>
</feature>
<sequence length="1630" mass="178662">MSSPANPPGPLTPPAEPTTQTFQPTQSSQATTQPPVEALLSQPLTSLSDDGTSKQPRDHRLIHLLLASHGITAYQQRVPLQLMDFAYRYTSSVLGDALHIQNEAYDQADGGAQTKGRGSKQNQNKSEEGDVSMAALRMAIGSRMGYQFQGSLPKEFLKQLADDRNRISLQTQAREGDKSGPVIGGVRLPHEKYCLTGVGWGLKDEWESEGEESMAEPEEQDRPEPEDLMQMDDRDDDEDVEGEGNMEDKDSQHINKEGQVNPDKEIKRQQGLQDLEDAVFGGRPATSGLRGGSGGQEPIHYWDVYHDANPTFEAGTDDGSSHGAFGAFSGTQQAGPEPSLASSTITTTGGNAAGYTNFHPYSFNALQDRNVYHPADPSFNAGPANGGFDGGSAALPRAQQAGLVPNATSSTFTSAGGDTGGYTIFHPQSFTNSHSIPIDQPVNTPLSFSFTEPQQGQQDQIDPMELVIPDGVTFFDLPPFMPQSDSGDSQPSYFDLPASSEAVNNPGRSEQSEQTSVFSSAESALSTSPTQRMPAIPASWMDSSRWPQESLDWAAYAYHHIAPRVNVKGRMALLVLVFVIGAFAWLLYRAYQVLTTPNDVLIEKLGLDIPPAPVLILEGISSQEINLSWKYTEPSSSIQEHHVELNGSLVGTTKKSEMGATISGLCPGTKYAVRVFCISTSTFQTPSAALHVRTHYLPDDAEAPVFEPVVKGVLVRNASLGTPMAAPSMAREISGGQPPGRRGTTGRRPSPAGYVIDAHGQDGLRGEEEEEDENLAELSQKFQKIQQEIEGVESQIEEDKEESETTMRGLEARRDELRQLLKERDEQASDLRKQVNKAESLSRTAQSEKTKKERLLQQKENERRKRRDDIARWEEATAAMSEEIAGIEKQKAAVERRTQAEIREIRRKIEEEQKEVASLEEDNKEKAFQIKSLEEERQLQNADEETDETREADRLDRERDERWRARFNNLQQTYANLWAELQFVNQQVGYARDQIKQVEARKANTMAFAPIAPLDMDAIRRGNRPVRRARHAGSLGSSISSPRGHFAGPEPLPPVMHYTQVTTSSPTSNIQGYFNAMNGMTLTVPNEVPQSMHDDVDAISSMPMSPRADSLLPADLLGDESADELDLPEPKDKLEASTTPFPTIGSPVLHPDNGRTESPSVGSSSGQSFSSPLQSSAPVETDEKSSNSDKKSDERDEEDEVVQPPKKPKYTSMSSMLGFNRQRGKTLADQPPLLGSLKPTQSQSFPRNVEGLDPRSDSKRRLSYGGNWAFPGSALLHSGGAEEKESAMSRFAATRRAFGLGGFGKSTPTANYDPFAIRSASFDPGLRGETSSPRPASTYSFDKMPRPSMESQFRAWNDKSMLRNSPLAPEWGSLHSYSRSHSRRPSIVHGSTSNLSLQHGDEEVIEPDRKSNRPLQAPIGTRPASSQQSSTPKLNPAAPSFTTLFGRRSDKSKEKEKGKVKESKEKVNDVEAGSPPESRKSKDTNSIAATVSTLDSEALDRTYSGTSAQMSVDNTPVKPTFISKITRKASSNKFGSWKEKGGGLFSRKDASTPNGDNEEEQGSTDNLGKSMESISTTPTTEEKKVSRTSLTNWNFMRKSKKGVKEDLTASEISESSERASEVGEEEETEV</sequence>
<dbReference type="PROSITE" id="PS50853">
    <property type="entry name" value="FN3"/>
    <property type="match status" value="1"/>
</dbReference>
<dbReference type="Gene3D" id="1.10.20.10">
    <property type="entry name" value="Histone, subunit A"/>
    <property type="match status" value="1"/>
</dbReference>
<evidence type="ECO:0000256" key="1">
    <source>
        <dbReference type="ARBA" id="ARBA00004123"/>
    </source>
</evidence>
<keyword evidence="5" id="KW-0539">Nucleus</keyword>
<feature type="region of interest" description="Disordered" evidence="6">
    <location>
        <begin position="1122"/>
        <end position="1260"/>
    </location>
</feature>
<dbReference type="SUPFAM" id="SSF47113">
    <property type="entry name" value="Histone-fold"/>
    <property type="match status" value="1"/>
</dbReference>
<dbReference type="PANTHER" id="PTHR48068:SF4">
    <property type="entry name" value="TATA-BOX BINDING PROTEIN ASSOCIATED FACTOR 9"/>
    <property type="match status" value="1"/>
</dbReference>
<keyword evidence="4" id="KW-0804">Transcription</keyword>
<feature type="compositionally biased region" description="Polar residues" evidence="6">
    <location>
        <begin position="1503"/>
        <end position="1514"/>
    </location>
</feature>
<feature type="region of interest" description="Disordered" evidence="6">
    <location>
        <begin position="206"/>
        <end position="263"/>
    </location>
</feature>
<feature type="compositionally biased region" description="Polar residues" evidence="6">
    <location>
        <begin position="1484"/>
        <end position="1495"/>
    </location>
</feature>
<feature type="compositionally biased region" description="Basic and acidic residues" evidence="6">
    <location>
        <begin position="1399"/>
        <end position="1411"/>
    </location>
</feature>
<dbReference type="InterPro" id="IPR051431">
    <property type="entry name" value="TFIID_subunit_9"/>
</dbReference>
<dbReference type="GO" id="GO:0016251">
    <property type="term" value="F:RNA polymerase II general transcription initiation factor activity"/>
    <property type="evidence" value="ECO:0007669"/>
    <property type="project" value="TreeGrafter"/>
</dbReference>
<feature type="compositionally biased region" description="Basic and acidic residues" evidence="6">
    <location>
        <begin position="1536"/>
        <end position="1550"/>
    </location>
</feature>
<evidence type="ECO:0000259" key="7">
    <source>
        <dbReference type="PROSITE" id="PS50853"/>
    </source>
</evidence>
<dbReference type="SUPFAM" id="SSF49265">
    <property type="entry name" value="Fibronectin type III"/>
    <property type="match status" value="1"/>
</dbReference>
<feature type="compositionally biased region" description="Basic and acidic residues" evidence="6">
    <location>
        <begin position="1250"/>
        <end position="1260"/>
    </location>
</feature>
<feature type="compositionally biased region" description="Basic and acidic residues" evidence="6">
    <location>
        <begin position="846"/>
        <end position="871"/>
    </location>
</feature>
<organism evidence="8 9">
    <name type="scientific">Cladophialophora chaetospira</name>
    <dbReference type="NCBI Taxonomy" id="386627"/>
    <lineage>
        <taxon>Eukaryota</taxon>
        <taxon>Fungi</taxon>
        <taxon>Dikarya</taxon>
        <taxon>Ascomycota</taxon>
        <taxon>Pezizomycotina</taxon>
        <taxon>Eurotiomycetes</taxon>
        <taxon>Chaetothyriomycetidae</taxon>
        <taxon>Chaetothyriales</taxon>
        <taxon>Herpotrichiellaceae</taxon>
        <taxon>Cladophialophora</taxon>
    </lineage>
</organism>
<feature type="compositionally biased region" description="Low complexity" evidence="6">
    <location>
        <begin position="1158"/>
        <end position="1176"/>
    </location>
</feature>
<dbReference type="Proteomes" id="UP001172673">
    <property type="component" value="Unassembled WGS sequence"/>
</dbReference>
<evidence type="ECO:0000256" key="6">
    <source>
        <dbReference type="SAM" id="MobiDB-lite"/>
    </source>
</evidence>
<feature type="domain" description="Fibronectin type-III" evidence="7">
    <location>
        <begin position="610"/>
        <end position="697"/>
    </location>
</feature>
<evidence type="ECO:0000256" key="3">
    <source>
        <dbReference type="ARBA" id="ARBA00023015"/>
    </source>
</evidence>
<comment type="subcellular location">
    <subcellularLocation>
        <location evidence="1">Nucleus</location>
    </subcellularLocation>
</comment>
<feature type="compositionally biased region" description="Polar residues" evidence="6">
    <location>
        <begin position="1329"/>
        <end position="1340"/>
    </location>
</feature>
<dbReference type="InterPro" id="IPR009072">
    <property type="entry name" value="Histone-fold"/>
</dbReference>
<feature type="compositionally biased region" description="Polar residues" evidence="6">
    <location>
        <begin position="1423"/>
        <end position="1433"/>
    </location>
</feature>
<feature type="compositionally biased region" description="Low complexity" evidence="6">
    <location>
        <begin position="734"/>
        <end position="751"/>
    </location>
</feature>
<dbReference type="FunFam" id="1.10.20.10:FF:000069">
    <property type="entry name" value="Transcription initiation factor TFIID subunit"/>
    <property type="match status" value="1"/>
</dbReference>
<feature type="compositionally biased region" description="Basic and acidic residues" evidence="6">
    <location>
        <begin position="246"/>
        <end position="263"/>
    </location>
</feature>
<dbReference type="Pfam" id="PF00041">
    <property type="entry name" value="fn3"/>
    <property type="match status" value="1"/>
</dbReference>
<dbReference type="InterPro" id="IPR003961">
    <property type="entry name" value="FN3_dom"/>
</dbReference>
<feature type="compositionally biased region" description="Polar residues" evidence="6">
    <location>
        <begin position="483"/>
        <end position="492"/>
    </location>
</feature>
<dbReference type="Gene3D" id="2.60.40.10">
    <property type="entry name" value="Immunoglobulins"/>
    <property type="match status" value="1"/>
</dbReference>
<dbReference type="SMART" id="SM00060">
    <property type="entry name" value="FN3"/>
    <property type="match status" value="1"/>
</dbReference>
<dbReference type="PANTHER" id="PTHR48068">
    <property type="entry name" value="TAF9 RNA POLYMERASE II, TATA BOX-BINDING PROTEIN (TBP)-ASSOCIATED FACTOR"/>
    <property type="match status" value="1"/>
</dbReference>
<feature type="region of interest" description="Disordered" evidence="6">
    <location>
        <begin position="1"/>
        <end position="55"/>
    </location>
</feature>
<proteinExistence type="inferred from homology"/>
<dbReference type="InterPro" id="IPR036116">
    <property type="entry name" value="FN3_sf"/>
</dbReference>
<dbReference type="InterPro" id="IPR003162">
    <property type="entry name" value="TFIID-31"/>
</dbReference>
<feature type="compositionally biased region" description="Acidic residues" evidence="6">
    <location>
        <begin position="226"/>
        <end position="245"/>
    </location>
</feature>
<dbReference type="GO" id="GO:0046982">
    <property type="term" value="F:protein heterodimerization activity"/>
    <property type="evidence" value="ECO:0007669"/>
    <property type="project" value="InterPro"/>
</dbReference>
<feature type="compositionally biased region" description="Polar residues" evidence="6">
    <location>
        <begin position="1563"/>
        <end position="1579"/>
    </location>
</feature>
<feature type="compositionally biased region" description="Basic and acidic residues" evidence="6">
    <location>
        <begin position="1447"/>
        <end position="1469"/>
    </location>
</feature>
<evidence type="ECO:0000256" key="2">
    <source>
        <dbReference type="ARBA" id="ARBA00007646"/>
    </source>
</evidence>
<feature type="region of interest" description="Disordered" evidence="6">
    <location>
        <begin position="791"/>
        <end position="811"/>
    </location>
</feature>
<feature type="compositionally biased region" description="Acidic residues" evidence="6">
    <location>
        <begin position="206"/>
        <end position="219"/>
    </location>
</feature>
<keyword evidence="9" id="KW-1185">Reference proteome</keyword>
<keyword evidence="3" id="KW-0805">Transcription regulation</keyword>
<dbReference type="EMBL" id="JAPDRK010000004">
    <property type="protein sequence ID" value="KAJ9612910.1"/>
    <property type="molecule type" value="Genomic_DNA"/>
</dbReference>
<feature type="region of interest" description="Disordered" evidence="6">
    <location>
        <begin position="479"/>
        <end position="532"/>
    </location>
</feature>
<feature type="compositionally biased region" description="Basic and acidic residues" evidence="6">
    <location>
        <begin position="824"/>
        <end position="833"/>
    </location>
</feature>
<evidence type="ECO:0000313" key="8">
    <source>
        <dbReference type="EMBL" id="KAJ9612910.1"/>
    </source>
</evidence>
<feature type="region of interest" description="Disordered" evidence="6">
    <location>
        <begin position="824"/>
        <end position="871"/>
    </location>
</feature>
<dbReference type="GO" id="GO:0000124">
    <property type="term" value="C:SAGA complex"/>
    <property type="evidence" value="ECO:0007669"/>
    <property type="project" value="TreeGrafter"/>
</dbReference>
<evidence type="ECO:0000313" key="9">
    <source>
        <dbReference type="Proteomes" id="UP001172673"/>
    </source>
</evidence>
<reference evidence="8" key="1">
    <citation type="submission" date="2022-10" db="EMBL/GenBank/DDBJ databases">
        <title>Culturing micro-colonial fungi from biological soil crusts in the Mojave desert and describing Neophaeococcomyces mojavensis, and introducing the new genera and species Taxawa tesnikishii.</title>
        <authorList>
            <person name="Kurbessoian T."/>
            <person name="Stajich J.E."/>
        </authorList>
    </citation>
    <scope>NUCLEOTIDE SEQUENCE</scope>
    <source>
        <strain evidence="8">TK_41</strain>
    </source>
</reference>
<feature type="compositionally biased region" description="Low complexity" evidence="6">
    <location>
        <begin position="17"/>
        <end position="35"/>
    </location>
</feature>
<protein>
    <recommendedName>
        <fullName evidence="7">Fibronectin type-III domain-containing protein</fullName>
    </recommendedName>
</protein>
<dbReference type="CDD" id="cd00063">
    <property type="entry name" value="FN3"/>
    <property type="match status" value="1"/>
</dbReference>
<comment type="similarity">
    <text evidence="2">Belongs to the TAF9 family.</text>
</comment>
<feature type="compositionally biased region" description="Polar residues" evidence="6">
    <location>
        <begin position="501"/>
        <end position="531"/>
    </location>
</feature>
<feature type="compositionally biased region" description="Acidic residues" evidence="6">
    <location>
        <begin position="795"/>
        <end position="804"/>
    </location>
</feature>
<name>A0AA38XG89_9EURO</name>
<feature type="region of interest" description="Disordered" evidence="6">
    <location>
        <begin position="1318"/>
        <end position="1630"/>
    </location>
</feature>
<evidence type="ECO:0000256" key="5">
    <source>
        <dbReference type="ARBA" id="ARBA00023242"/>
    </source>
</evidence>
<gene>
    <name evidence="8" type="ORF">H2200_002851</name>
</gene>
<dbReference type="GO" id="GO:0003713">
    <property type="term" value="F:transcription coactivator activity"/>
    <property type="evidence" value="ECO:0007669"/>
    <property type="project" value="TreeGrafter"/>
</dbReference>
<dbReference type="CDD" id="cd07979">
    <property type="entry name" value="HFD_TAF9"/>
    <property type="match status" value="1"/>
</dbReference>
<feature type="region of interest" description="Disordered" evidence="6">
    <location>
        <begin position="934"/>
        <end position="957"/>
    </location>
</feature>
<evidence type="ECO:0000256" key="4">
    <source>
        <dbReference type="ARBA" id="ARBA00023163"/>
    </source>
</evidence>